<dbReference type="FunFam" id="1.10.3730.20:FF:000001">
    <property type="entry name" value="Quaternary ammonium compound resistance transporter SugE"/>
    <property type="match status" value="1"/>
</dbReference>
<dbReference type="RefSeq" id="WP_003754810.1">
    <property type="nucleotide sequence ID" value="NZ_CABKNG010000001.1"/>
</dbReference>
<dbReference type="PANTHER" id="PTHR30561">
    <property type="entry name" value="SMR FAMILY PROTON-DEPENDENT DRUG EFFLUX TRANSPORTER SUGE"/>
    <property type="match status" value="1"/>
</dbReference>
<sequence>MAWLILVAAGILEMVFVLFMKLSNGFRNLKFSLLTFATMAVDFYLLSLALKEIPIGTGYAIWTGIGAAGSVILGMLAFKEPKSALKILFLSFIVIGAVGLKLTSA</sequence>
<keyword evidence="3" id="KW-1003">Cell membrane</keyword>
<dbReference type="AlphaFoldDB" id="A0A378MBY3"/>
<dbReference type="Gene3D" id="1.10.3730.20">
    <property type="match status" value="1"/>
</dbReference>
<evidence type="ECO:0000313" key="9">
    <source>
        <dbReference type="Proteomes" id="UP000254879"/>
    </source>
</evidence>
<name>A0A378MBY3_LISGR</name>
<evidence type="ECO:0000256" key="1">
    <source>
        <dbReference type="ARBA" id="ARBA00004651"/>
    </source>
</evidence>
<comment type="subcellular location">
    <subcellularLocation>
        <location evidence="1 7">Cell membrane</location>
        <topology evidence="1 7">Multi-pass membrane protein</topology>
    </subcellularLocation>
</comment>
<evidence type="ECO:0000313" key="8">
    <source>
        <dbReference type="EMBL" id="STY43877.1"/>
    </source>
</evidence>
<dbReference type="EMBL" id="UGPG01000001">
    <property type="protein sequence ID" value="STY43877.1"/>
    <property type="molecule type" value="Genomic_DNA"/>
</dbReference>
<dbReference type="InterPro" id="IPR045324">
    <property type="entry name" value="Small_multidrug_res"/>
</dbReference>
<proteinExistence type="inferred from homology"/>
<dbReference type="Pfam" id="PF00893">
    <property type="entry name" value="Multi_Drug_Res"/>
    <property type="match status" value="1"/>
</dbReference>
<organism evidence="8 9">
    <name type="scientific">Listeria grayi</name>
    <name type="common">Listeria murrayi</name>
    <dbReference type="NCBI Taxonomy" id="1641"/>
    <lineage>
        <taxon>Bacteria</taxon>
        <taxon>Bacillati</taxon>
        <taxon>Bacillota</taxon>
        <taxon>Bacilli</taxon>
        <taxon>Bacillales</taxon>
        <taxon>Listeriaceae</taxon>
        <taxon>Listeria</taxon>
    </lineage>
</organism>
<accession>A0A378MBY3</accession>
<comment type="similarity">
    <text evidence="7">Belongs to the drug/metabolite transporter (DMT) superfamily. Small multidrug resistance (SMR) (TC 2.A.7.1) family.</text>
</comment>
<reference evidence="8 9" key="1">
    <citation type="submission" date="2018-06" db="EMBL/GenBank/DDBJ databases">
        <authorList>
            <consortium name="Pathogen Informatics"/>
            <person name="Doyle S."/>
        </authorList>
    </citation>
    <scope>NUCLEOTIDE SEQUENCE [LARGE SCALE GENOMIC DNA]</scope>
    <source>
        <strain evidence="9">NCTC 10815</strain>
    </source>
</reference>
<evidence type="ECO:0000256" key="3">
    <source>
        <dbReference type="ARBA" id="ARBA00022475"/>
    </source>
</evidence>
<keyword evidence="6" id="KW-0472">Membrane</keyword>
<dbReference type="Proteomes" id="UP000254879">
    <property type="component" value="Unassembled WGS sequence"/>
</dbReference>
<dbReference type="InterPro" id="IPR037185">
    <property type="entry name" value="EmrE-like"/>
</dbReference>
<dbReference type="GO" id="GO:0005886">
    <property type="term" value="C:plasma membrane"/>
    <property type="evidence" value="ECO:0007669"/>
    <property type="project" value="UniProtKB-SubCell"/>
</dbReference>
<evidence type="ECO:0000256" key="6">
    <source>
        <dbReference type="ARBA" id="ARBA00023136"/>
    </source>
</evidence>
<keyword evidence="4 7" id="KW-0812">Transmembrane</keyword>
<evidence type="ECO:0000256" key="4">
    <source>
        <dbReference type="ARBA" id="ARBA00022692"/>
    </source>
</evidence>
<keyword evidence="5" id="KW-1133">Transmembrane helix</keyword>
<protein>
    <submittedName>
        <fullName evidence="8">Quaternary ammonium compound-resistance protein sugE</fullName>
    </submittedName>
</protein>
<dbReference type="GO" id="GO:0022857">
    <property type="term" value="F:transmembrane transporter activity"/>
    <property type="evidence" value="ECO:0007669"/>
    <property type="project" value="InterPro"/>
</dbReference>
<gene>
    <name evidence="8" type="primary">sugE_1</name>
    <name evidence="8" type="ORF">NCTC10815_01186</name>
</gene>
<dbReference type="OrthoDB" id="21828at2"/>
<dbReference type="InterPro" id="IPR000390">
    <property type="entry name" value="Small_drug/metabolite_transptr"/>
</dbReference>
<dbReference type="PANTHER" id="PTHR30561:SF0">
    <property type="entry name" value="GUANIDINIUM EXPORTER"/>
    <property type="match status" value="1"/>
</dbReference>
<evidence type="ECO:0000256" key="5">
    <source>
        <dbReference type="ARBA" id="ARBA00022989"/>
    </source>
</evidence>
<evidence type="ECO:0000256" key="2">
    <source>
        <dbReference type="ARBA" id="ARBA00022448"/>
    </source>
</evidence>
<dbReference type="SUPFAM" id="SSF103481">
    <property type="entry name" value="Multidrug resistance efflux transporter EmrE"/>
    <property type="match status" value="1"/>
</dbReference>
<evidence type="ECO:0000256" key="7">
    <source>
        <dbReference type="RuleBase" id="RU003942"/>
    </source>
</evidence>
<keyword evidence="2" id="KW-0813">Transport</keyword>